<evidence type="ECO:0000313" key="3">
    <source>
        <dbReference type="EMBL" id="MEA5446169.1"/>
    </source>
</evidence>
<dbReference type="Gene3D" id="3.40.50.620">
    <property type="entry name" value="HUPs"/>
    <property type="match status" value="2"/>
</dbReference>
<dbReference type="PANTHER" id="PTHR46268">
    <property type="entry name" value="STRESS RESPONSE PROTEIN NHAX"/>
    <property type="match status" value="1"/>
</dbReference>
<evidence type="ECO:0000256" key="1">
    <source>
        <dbReference type="ARBA" id="ARBA00008791"/>
    </source>
</evidence>
<dbReference type="PRINTS" id="PR01438">
    <property type="entry name" value="UNVRSLSTRESS"/>
</dbReference>
<feature type="domain" description="UspA" evidence="2">
    <location>
        <begin position="1"/>
        <end position="132"/>
    </location>
</feature>
<dbReference type="EMBL" id="JAYGII010000022">
    <property type="protein sequence ID" value="MEA5446169.1"/>
    <property type="molecule type" value="Genomic_DNA"/>
</dbReference>
<dbReference type="AlphaFoldDB" id="A0AAP6JIY4"/>
<dbReference type="InterPro" id="IPR006016">
    <property type="entry name" value="UspA"/>
</dbReference>
<comment type="caution">
    <text evidence="3">The sequence shown here is derived from an EMBL/GenBank/DDBJ whole genome shotgun (WGS) entry which is preliminary data.</text>
</comment>
<proteinExistence type="inferred from homology"/>
<accession>A0AAP6JIY4</accession>
<protein>
    <submittedName>
        <fullName evidence="3">Universal stress protein</fullName>
    </submittedName>
</protein>
<sequence>MYESALIAVDFSRSSLPMLKRLDYMERMGVKRVVLVNVKPTATGSGGEGSAKLSTAERKEKLEEHADVLRDRFTVETRIVSGDPVEQILTLASDEGMHLIVTGSRAHHPAKRLLIGSTASGLVRKATLPVLLEDVRDADEGEDKVPRRDGPTLLATDGSSAAEAAEDHALQMLGKDKHLRVITVSSSNDIARAWRRLERITQKAADADVRLIRSVDLGRAEQVIPQIAAAERASLIITGRRGREGVRGVRLGSTAEYICRNANRPVLLVPGTEQDRS</sequence>
<dbReference type="Proteomes" id="UP001302316">
    <property type="component" value="Unassembled WGS sequence"/>
</dbReference>
<dbReference type="SUPFAM" id="SSF52402">
    <property type="entry name" value="Adenine nucleotide alpha hydrolases-like"/>
    <property type="match status" value="2"/>
</dbReference>
<evidence type="ECO:0000313" key="4">
    <source>
        <dbReference type="Proteomes" id="UP001302316"/>
    </source>
</evidence>
<comment type="similarity">
    <text evidence="1">Belongs to the universal stress protein A family.</text>
</comment>
<keyword evidence="4" id="KW-1185">Reference proteome</keyword>
<dbReference type="InterPro" id="IPR006015">
    <property type="entry name" value="Universal_stress_UspA"/>
</dbReference>
<organism evidence="3 4">
    <name type="scientific">Natronospira elongata</name>
    <dbReference type="NCBI Taxonomy" id="3110268"/>
    <lineage>
        <taxon>Bacteria</taxon>
        <taxon>Pseudomonadati</taxon>
        <taxon>Pseudomonadota</taxon>
        <taxon>Gammaproteobacteria</taxon>
        <taxon>Natronospirales</taxon>
        <taxon>Natronospiraceae</taxon>
        <taxon>Natronospira</taxon>
    </lineage>
</organism>
<dbReference type="RefSeq" id="WP_346052237.1">
    <property type="nucleotide sequence ID" value="NZ_JAYGII010000022.1"/>
</dbReference>
<dbReference type="Pfam" id="PF00582">
    <property type="entry name" value="Usp"/>
    <property type="match status" value="2"/>
</dbReference>
<dbReference type="PANTHER" id="PTHR46268:SF6">
    <property type="entry name" value="UNIVERSAL STRESS PROTEIN UP12"/>
    <property type="match status" value="1"/>
</dbReference>
<gene>
    <name evidence="3" type="ORF">VCB98_10095</name>
</gene>
<evidence type="ECO:0000259" key="2">
    <source>
        <dbReference type="Pfam" id="PF00582"/>
    </source>
</evidence>
<name>A0AAP6JIY4_9GAMM</name>
<dbReference type="InterPro" id="IPR014729">
    <property type="entry name" value="Rossmann-like_a/b/a_fold"/>
</dbReference>
<feature type="domain" description="UspA" evidence="2">
    <location>
        <begin position="153"/>
        <end position="270"/>
    </location>
</feature>
<dbReference type="CDD" id="cd00293">
    <property type="entry name" value="USP-like"/>
    <property type="match status" value="2"/>
</dbReference>
<reference evidence="3 4" key="1">
    <citation type="submission" date="2023-12" db="EMBL/GenBank/DDBJ databases">
        <title>Whole-genome sequencing of halo(alkali)philic microorganisms from hypersaline lakes.</title>
        <authorList>
            <person name="Sorokin D.Y."/>
            <person name="Merkel A.Y."/>
            <person name="Messina E."/>
            <person name="Yakimov M."/>
        </authorList>
    </citation>
    <scope>NUCLEOTIDE SEQUENCE [LARGE SCALE GENOMIC DNA]</scope>
    <source>
        <strain evidence="3 4">AB-CW1</strain>
    </source>
</reference>